<dbReference type="EMBL" id="JH767132">
    <property type="protein sequence ID" value="EQC42473.1"/>
    <property type="molecule type" value="Genomic_DNA"/>
</dbReference>
<dbReference type="Proteomes" id="UP000030762">
    <property type="component" value="Unassembled WGS sequence"/>
</dbReference>
<dbReference type="AlphaFoldDB" id="T0SAV8"/>
<dbReference type="PANTHER" id="PTHR44176">
    <property type="entry name" value="DNAJ HOMOLOG SUBFAMILY C MEMBER 25"/>
    <property type="match status" value="1"/>
</dbReference>
<feature type="domain" description="J" evidence="8">
    <location>
        <begin position="24"/>
        <end position="88"/>
    </location>
</feature>
<evidence type="ECO:0000256" key="3">
    <source>
        <dbReference type="ARBA" id="ARBA00022989"/>
    </source>
</evidence>
<evidence type="ECO:0000259" key="8">
    <source>
        <dbReference type="PROSITE" id="PS50076"/>
    </source>
</evidence>
<sequence>MQVRWLALVLAVVHGRNMYCGQRECYDLLGLERTASATEVRKQYRALSLLMHPDKNPSADAASAFQALATAYEVLADVTKRAAYDHYLDHPTDYAYNYGMYVQHAYAPKSDARLIVLGFVLFLTLCQYLSQVHRHKQAIAYFRQSDTVKRQALAVQTERNAHLKRAKDKKAKDAAKAELEAIVDELMASSEISGGYEKPTLRKLLLVRLLLLPYSLMLYVVWRLRWWYDYAYLRRPYAPDAVLYLTCKALDISEAFFLSDQYPHNRDDVLARQLWVPEHLAALQNELEDDWKRRHPTKYKQLLRQRKKAGDESS</sequence>
<organism evidence="9 10">
    <name type="scientific">Saprolegnia diclina (strain VS20)</name>
    <dbReference type="NCBI Taxonomy" id="1156394"/>
    <lineage>
        <taxon>Eukaryota</taxon>
        <taxon>Sar</taxon>
        <taxon>Stramenopiles</taxon>
        <taxon>Oomycota</taxon>
        <taxon>Saprolegniomycetes</taxon>
        <taxon>Saprolegniales</taxon>
        <taxon>Saprolegniaceae</taxon>
        <taxon>Saprolegnia</taxon>
    </lineage>
</organism>
<accession>T0SAV8</accession>
<evidence type="ECO:0000256" key="2">
    <source>
        <dbReference type="ARBA" id="ARBA00022692"/>
    </source>
</evidence>
<dbReference type="GeneID" id="19940933"/>
<keyword evidence="4 6" id="KW-0472">Membrane</keyword>
<evidence type="ECO:0000256" key="6">
    <source>
        <dbReference type="SAM" id="Phobius"/>
    </source>
</evidence>
<keyword evidence="2 6" id="KW-0812">Transmembrane</keyword>
<dbReference type="InterPro" id="IPR036869">
    <property type="entry name" value="J_dom_sf"/>
</dbReference>
<dbReference type="SMART" id="SM00271">
    <property type="entry name" value="DnaJ"/>
    <property type="match status" value="1"/>
</dbReference>
<dbReference type="SUPFAM" id="SSF46565">
    <property type="entry name" value="Chaperone J-domain"/>
    <property type="match status" value="1"/>
</dbReference>
<dbReference type="PROSITE" id="PS50076">
    <property type="entry name" value="DNAJ_2"/>
    <property type="match status" value="1"/>
</dbReference>
<evidence type="ECO:0000256" key="7">
    <source>
        <dbReference type="SAM" id="SignalP"/>
    </source>
</evidence>
<comment type="subcellular location">
    <subcellularLocation>
        <location evidence="1">Membrane</location>
        <topology evidence="1">Multi-pass membrane protein</topology>
    </subcellularLocation>
</comment>
<name>T0SAV8_SAPDV</name>
<reference evidence="9 10" key="1">
    <citation type="submission" date="2012-04" db="EMBL/GenBank/DDBJ databases">
        <title>The Genome Sequence of Saprolegnia declina VS20.</title>
        <authorList>
            <consortium name="The Broad Institute Genome Sequencing Platform"/>
            <person name="Russ C."/>
            <person name="Nusbaum C."/>
            <person name="Tyler B."/>
            <person name="van West P."/>
            <person name="Dieguez-Uribeondo J."/>
            <person name="de Bruijn I."/>
            <person name="Tripathy S."/>
            <person name="Jiang R."/>
            <person name="Young S.K."/>
            <person name="Zeng Q."/>
            <person name="Gargeya S."/>
            <person name="Fitzgerald M."/>
            <person name="Haas B."/>
            <person name="Abouelleil A."/>
            <person name="Alvarado L."/>
            <person name="Arachchi H.M."/>
            <person name="Berlin A."/>
            <person name="Chapman S.B."/>
            <person name="Goldberg J."/>
            <person name="Griggs A."/>
            <person name="Gujja S."/>
            <person name="Hansen M."/>
            <person name="Howarth C."/>
            <person name="Imamovic A."/>
            <person name="Larimer J."/>
            <person name="McCowen C."/>
            <person name="Montmayeur A."/>
            <person name="Murphy C."/>
            <person name="Neiman D."/>
            <person name="Pearson M."/>
            <person name="Priest M."/>
            <person name="Roberts A."/>
            <person name="Saif S."/>
            <person name="Shea T."/>
            <person name="Sisk P."/>
            <person name="Sykes S."/>
            <person name="Wortman J."/>
            <person name="Nusbaum C."/>
            <person name="Birren B."/>
        </authorList>
    </citation>
    <scope>NUCLEOTIDE SEQUENCE [LARGE SCALE GENOMIC DNA]</scope>
    <source>
        <strain evidence="9 10">VS20</strain>
    </source>
</reference>
<keyword evidence="3 6" id="KW-1133">Transmembrane helix</keyword>
<evidence type="ECO:0000256" key="5">
    <source>
        <dbReference type="ARBA" id="ARBA00023186"/>
    </source>
</evidence>
<dbReference type="Gene3D" id="1.10.287.110">
    <property type="entry name" value="DnaJ domain"/>
    <property type="match status" value="1"/>
</dbReference>
<dbReference type="GO" id="GO:0006457">
    <property type="term" value="P:protein folding"/>
    <property type="evidence" value="ECO:0007669"/>
    <property type="project" value="InterPro"/>
</dbReference>
<dbReference type="STRING" id="1156394.T0SAV8"/>
<dbReference type="RefSeq" id="XP_008603896.1">
    <property type="nucleotide sequence ID" value="XM_008605674.1"/>
</dbReference>
<evidence type="ECO:0000256" key="4">
    <source>
        <dbReference type="ARBA" id="ARBA00023136"/>
    </source>
</evidence>
<dbReference type="GO" id="GO:0005789">
    <property type="term" value="C:endoplasmic reticulum membrane"/>
    <property type="evidence" value="ECO:0007669"/>
    <property type="project" value="TreeGrafter"/>
</dbReference>
<feature type="chain" id="PRO_5012316778" description="J domain-containing protein" evidence="7">
    <location>
        <begin position="16"/>
        <end position="314"/>
    </location>
</feature>
<evidence type="ECO:0000313" key="9">
    <source>
        <dbReference type="EMBL" id="EQC42473.1"/>
    </source>
</evidence>
<protein>
    <recommendedName>
        <fullName evidence="8">J domain-containing protein</fullName>
    </recommendedName>
</protein>
<dbReference type="eggNOG" id="KOG0722">
    <property type="taxonomic scope" value="Eukaryota"/>
</dbReference>
<dbReference type="InterPro" id="IPR018253">
    <property type="entry name" value="DnaJ_domain_CS"/>
</dbReference>
<keyword evidence="5" id="KW-0143">Chaperone</keyword>
<dbReference type="OrthoDB" id="10250354at2759"/>
<dbReference type="FunCoup" id="T0SAV8">
    <property type="interactions" value="71"/>
</dbReference>
<feature type="transmembrane region" description="Helical" evidence="6">
    <location>
        <begin position="205"/>
        <end position="222"/>
    </location>
</feature>
<dbReference type="OMA" id="WFWRYTV"/>
<keyword evidence="7" id="KW-0732">Signal</keyword>
<dbReference type="InParanoid" id="T0SAV8"/>
<dbReference type="VEuPathDB" id="FungiDB:SDRG_00206"/>
<evidence type="ECO:0000256" key="1">
    <source>
        <dbReference type="ARBA" id="ARBA00004141"/>
    </source>
</evidence>
<dbReference type="InterPro" id="IPR001623">
    <property type="entry name" value="DnaJ_domain"/>
</dbReference>
<dbReference type="Pfam" id="PF00226">
    <property type="entry name" value="DnaJ"/>
    <property type="match status" value="1"/>
</dbReference>
<gene>
    <name evidence="9" type="ORF">SDRG_00206</name>
</gene>
<feature type="signal peptide" evidence="7">
    <location>
        <begin position="1"/>
        <end position="15"/>
    </location>
</feature>
<dbReference type="CDD" id="cd06257">
    <property type="entry name" value="DnaJ"/>
    <property type="match status" value="1"/>
</dbReference>
<dbReference type="PRINTS" id="PR00625">
    <property type="entry name" value="JDOMAIN"/>
</dbReference>
<proteinExistence type="predicted"/>
<dbReference type="PROSITE" id="PS00636">
    <property type="entry name" value="DNAJ_1"/>
    <property type="match status" value="1"/>
</dbReference>
<evidence type="ECO:0000313" key="10">
    <source>
        <dbReference type="Proteomes" id="UP000030762"/>
    </source>
</evidence>
<keyword evidence="10" id="KW-1185">Reference proteome</keyword>
<dbReference type="InterPro" id="IPR044632">
    <property type="entry name" value="DNAJC25-like"/>
</dbReference>
<dbReference type="PANTHER" id="PTHR44176:SF1">
    <property type="entry name" value="DNAJ HOMOLOG SUBFAMILY C MEMBER 25"/>
    <property type="match status" value="1"/>
</dbReference>